<name>A0A246FGM9_9BACT</name>
<dbReference type="EMBL" id="NIRR01000049">
    <property type="protein sequence ID" value="OWP61679.1"/>
    <property type="molecule type" value="Genomic_DNA"/>
</dbReference>
<feature type="signal peptide" evidence="1">
    <location>
        <begin position="1"/>
        <end position="24"/>
    </location>
</feature>
<gene>
    <name evidence="2" type="ORF">CDA63_18235</name>
</gene>
<proteinExistence type="predicted"/>
<protein>
    <submittedName>
        <fullName evidence="2">Uncharacterized protein</fullName>
    </submittedName>
</protein>
<evidence type="ECO:0000313" key="3">
    <source>
        <dbReference type="Proteomes" id="UP000197277"/>
    </source>
</evidence>
<organism evidence="2 3">
    <name type="scientific">Hymenobacter amundsenii</name>
    <dbReference type="NCBI Taxonomy" id="2006685"/>
    <lineage>
        <taxon>Bacteria</taxon>
        <taxon>Pseudomonadati</taxon>
        <taxon>Bacteroidota</taxon>
        <taxon>Cytophagia</taxon>
        <taxon>Cytophagales</taxon>
        <taxon>Hymenobacteraceae</taxon>
        <taxon>Hymenobacter</taxon>
    </lineage>
</organism>
<dbReference type="Proteomes" id="UP000197277">
    <property type="component" value="Unassembled WGS sequence"/>
</dbReference>
<reference evidence="2 3" key="1">
    <citation type="submission" date="2017-06" db="EMBL/GenBank/DDBJ databases">
        <title>Hymenobacter amundsenii sp. nov. isolated from regoliths in Antarctica.</title>
        <authorList>
            <person name="Sedlacek I."/>
            <person name="Kralova S."/>
            <person name="Pantucek R."/>
            <person name="Svec P."/>
            <person name="Holochova P."/>
            <person name="Stankova E."/>
            <person name="Vrbovska V."/>
            <person name="Busse H.-J."/>
        </authorList>
    </citation>
    <scope>NUCLEOTIDE SEQUENCE [LARGE SCALE GENOMIC DNA]</scope>
    <source>
        <strain evidence="2 3">CCM 8682</strain>
    </source>
</reference>
<accession>A0A246FGM9</accession>
<dbReference type="AlphaFoldDB" id="A0A246FGM9"/>
<keyword evidence="1" id="KW-0732">Signal</keyword>
<comment type="caution">
    <text evidence="2">The sequence shown here is derived from an EMBL/GenBank/DDBJ whole genome shotgun (WGS) entry which is preliminary data.</text>
</comment>
<keyword evidence="3" id="KW-1185">Reference proteome</keyword>
<evidence type="ECO:0000313" key="2">
    <source>
        <dbReference type="EMBL" id="OWP61679.1"/>
    </source>
</evidence>
<evidence type="ECO:0000256" key="1">
    <source>
        <dbReference type="SAM" id="SignalP"/>
    </source>
</evidence>
<sequence>MLTRTKKSAVGLTLLLSISLVAYAGERFSGNGATKEGAAAAAEQRAAKAAKARGTCYTVAQLEDCKKESDGSWTCYSSVANHKGSCDGTMLKP</sequence>
<feature type="chain" id="PRO_5012264223" evidence="1">
    <location>
        <begin position="25"/>
        <end position="93"/>
    </location>
</feature>